<dbReference type="PROSITE" id="PS50994">
    <property type="entry name" value="INTEGRASE"/>
    <property type="match status" value="1"/>
</dbReference>
<evidence type="ECO:0000259" key="3">
    <source>
        <dbReference type="PROSITE" id="PS50994"/>
    </source>
</evidence>
<feature type="region of interest" description="Disordered" evidence="2">
    <location>
        <begin position="1198"/>
        <end position="1227"/>
    </location>
</feature>
<feature type="compositionally biased region" description="Polar residues" evidence="2">
    <location>
        <begin position="62"/>
        <end position="79"/>
    </location>
</feature>
<dbReference type="InterPro" id="IPR039537">
    <property type="entry name" value="Retrotran_Ty1/copia-like"/>
</dbReference>
<dbReference type="Pfam" id="PF13976">
    <property type="entry name" value="gag_pre-integrs"/>
    <property type="match status" value="1"/>
</dbReference>
<dbReference type="InterPro" id="IPR012337">
    <property type="entry name" value="RNaseH-like_sf"/>
</dbReference>
<evidence type="ECO:0000313" key="5">
    <source>
        <dbReference type="Proteomes" id="UP001151760"/>
    </source>
</evidence>
<feature type="compositionally biased region" description="Low complexity" evidence="2">
    <location>
        <begin position="1213"/>
        <end position="1227"/>
    </location>
</feature>
<dbReference type="InterPro" id="IPR001584">
    <property type="entry name" value="Integrase_cat-core"/>
</dbReference>
<dbReference type="Proteomes" id="UP001151760">
    <property type="component" value="Unassembled WGS sequence"/>
</dbReference>
<protein>
    <submittedName>
        <fullName evidence="4">Retrovirus-related pol polyprotein from transposon TNT 1-94</fullName>
    </submittedName>
</protein>
<sequence>MTTLVEHMIVVGAENHPPVLKKSMYDSWKSHMLLCIQGDDPIACLNKAMAVMSTVMASRFPSTNNQLRTSSNPRNQATIQDGRGEGHMARQCNQPKRPRNSAWFKEKMLLDCDDISSTKAVLMANLSSYDSDVLLEVPQHDTYQNDDMINQSLQETQYFKQSLIDYVSDNDITSDSNIISYEQYLQETQIAIVQDTNSYAQQDAMIMFMFEQMFSQVTKCTEATKETQIANKTLTAELERYKERKARRIRPTLYDGIVISKKCDVVYVDDSEETLILAEESRLKMLEKQNDPISKEKKKQAFWLPISNPTSEQLVVPHTSVKIEVPKELPNVSLVNKSFQKLKNHLASFDEVVKDRITPTVITKDGWGFEHTKKVFLTEVIPFMNSLRESFKDFDNALHNEIYEVKTVFNQMEAAVEQCYVDKKYFDIQKKELFLDNDRLLEHIIRQDVINIVMHADVESAIVNNKFFVHDNLEIERLEQENDHLFELLLSQDIVYICVNSLATRSNFHEMKQSYIDEYNETLELKAQLAKKEHMIEKTVFNELALRCSRLENRDTHIDYIKHTQEHADTLREIVKHARALKPLHSDLDSVCKYVIRIQEVLVYVSATCPSLTKASEKLVAVTPLNKNKNVSSTSSSRSQLSGNTKKNMISRTTSSNQKNKVEDRLRSVKSSSNKNNRVNEPVCIANVKHSMLNVNSKLICVTCNECMFDVIHDLCVLDYVNNVNVRSKSKSGERSKKRKVNVGYRWIPTGRTLTTDGNRCPLTRITSTNVVPPKNLLPTKVTKKITPRKNNPEMLKDVTNISSSSSSKGVEFKISNNSEPNQNWGSNVSTTPSYPRVNFRFGNDQIAKIMGYGDYQIENVTISRVYYVEGLRHNLFSVGQFCDFDLEVAFRKYTSFVRNLEGVDLLKGSRGSNLYTLSIKDMMKSSPICLMSKASKTKSWLWHQRMSHLNFGTINQLAKQGLVRGLPKLKFKKDHLCSTSLLGKSKKHSHKPKSKDINQEKLSLLHMDLCRPMRVESINEKKYISVIVYDYSRFTWVKFLRSKDEAPEFIIKFMKRIQVCLNTTVRNIRTDNGTEFVNQTLHSYYEDVVPLFLCAEAVAIACYTQNRSLIRLLYVKTPYELLLDKKPNLTYFHVFGALCYPTNDCEDLGKLKPKADIGIFIGYAPEILFQPLFDEYFNPPPYVASLVPAVVAPEPANPIDTPSSTSIDQDAPFPSTSQTPQESQSPFIPSCVEEQFHDIEVVHVDNDPFFGVPIPEPNSKESSSRDVIPTNAHSINQPLEHLRK</sequence>
<reference evidence="4" key="2">
    <citation type="submission" date="2022-01" db="EMBL/GenBank/DDBJ databases">
        <authorList>
            <person name="Yamashiro T."/>
            <person name="Shiraishi A."/>
            <person name="Satake H."/>
            <person name="Nakayama K."/>
        </authorList>
    </citation>
    <scope>NUCLEOTIDE SEQUENCE</scope>
</reference>
<dbReference type="InterPro" id="IPR036397">
    <property type="entry name" value="RNaseH_sf"/>
</dbReference>
<keyword evidence="1" id="KW-0378">Hydrolase</keyword>
<feature type="region of interest" description="Disordered" evidence="2">
    <location>
        <begin position="62"/>
        <end position="97"/>
    </location>
</feature>
<feature type="region of interest" description="Disordered" evidence="2">
    <location>
        <begin position="628"/>
        <end position="675"/>
    </location>
</feature>
<proteinExistence type="predicted"/>
<dbReference type="PANTHER" id="PTHR42648:SF18">
    <property type="entry name" value="RETROTRANSPOSON, UNCLASSIFIED-LIKE PROTEIN"/>
    <property type="match status" value="1"/>
</dbReference>
<evidence type="ECO:0000256" key="1">
    <source>
        <dbReference type="ARBA" id="ARBA00022670"/>
    </source>
</evidence>
<dbReference type="SUPFAM" id="SSF53098">
    <property type="entry name" value="Ribonuclease H-like"/>
    <property type="match status" value="1"/>
</dbReference>
<accession>A0ABQ5CT95</accession>
<dbReference type="PANTHER" id="PTHR42648">
    <property type="entry name" value="TRANSPOSASE, PUTATIVE-RELATED"/>
    <property type="match status" value="1"/>
</dbReference>
<dbReference type="Pfam" id="PF22936">
    <property type="entry name" value="Pol_BBD"/>
    <property type="match status" value="1"/>
</dbReference>
<feature type="domain" description="Integrase catalytic" evidence="3">
    <location>
        <begin position="989"/>
        <end position="1085"/>
    </location>
</feature>
<feature type="region of interest" description="Disordered" evidence="2">
    <location>
        <begin position="1251"/>
        <end position="1285"/>
    </location>
</feature>
<reference evidence="4" key="1">
    <citation type="journal article" date="2022" name="Int. J. Mol. Sci.">
        <title>Draft Genome of Tanacetum Coccineum: Genomic Comparison of Closely Related Tanacetum-Family Plants.</title>
        <authorList>
            <person name="Yamashiro T."/>
            <person name="Shiraishi A."/>
            <person name="Nakayama K."/>
            <person name="Satake H."/>
        </authorList>
    </citation>
    <scope>NUCLEOTIDE SEQUENCE</scope>
</reference>
<name>A0ABQ5CT95_9ASTR</name>
<keyword evidence="1" id="KW-0645">Protease</keyword>
<evidence type="ECO:0000313" key="4">
    <source>
        <dbReference type="EMBL" id="GJT29143.1"/>
    </source>
</evidence>
<evidence type="ECO:0000256" key="2">
    <source>
        <dbReference type="SAM" id="MobiDB-lite"/>
    </source>
</evidence>
<dbReference type="Gene3D" id="3.30.420.10">
    <property type="entry name" value="Ribonuclease H-like superfamily/Ribonuclease H"/>
    <property type="match status" value="1"/>
</dbReference>
<dbReference type="EMBL" id="BQNB010014520">
    <property type="protein sequence ID" value="GJT29143.1"/>
    <property type="molecule type" value="Genomic_DNA"/>
</dbReference>
<dbReference type="InterPro" id="IPR054722">
    <property type="entry name" value="PolX-like_BBD"/>
</dbReference>
<gene>
    <name evidence="4" type="ORF">Tco_0909418</name>
</gene>
<feature type="compositionally biased region" description="Low complexity" evidence="2">
    <location>
        <begin position="632"/>
        <end position="642"/>
    </location>
</feature>
<keyword evidence="5" id="KW-1185">Reference proteome</keyword>
<organism evidence="4 5">
    <name type="scientific">Tanacetum coccineum</name>
    <dbReference type="NCBI Taxonomy" id="301880"/>
    <lineage>
        <taxon>Eukaryota</taxon>
        <taxon>Viridiplantae</taxon>
        <taxon>Streptophyta</taxon>
        <taxon>Embryophyta</taxon>
        <taxon>Tracheophyta</taxon>
        <taxon>Spermatophyta</taxon>
        <taxon>Magnoliopsida</taxon>
        <taxon>eudicotyledons</taxon>
        <taxon>Gunneridae</taxon>
        <taxon>Pentapetalae</taxon>
        <taxon>asterids</taxon>
        <taxon>campanulids</taxon>
        <taxon>Asterales</taxon>
        <taxon>Asteraceae</taxon>
        <taxon>Asteroideae</taxon>
        <taxon>Anthemideae</taxon>
        <taxon>Anthemidinae</taxon>
        <taxon>Tanacetum</taxon>
    </lineage>
</organism>
<comment type="caution">
    <text evidence="4">The sequence shown here is derived from an EMBL/GenBank/DDBJ whole genome shotgun (WGS) entry which is preliminary data.</text>
</comment>
<feature type="compositionally biased region" description="Polar residues" evidence="2">
    <location>
        <begin position="643"/>
        <end position="659"/>
    </location>
</feature>
<dbReference type="InterPro" id="IPR025724">
    <property type="entry name" value="GAG-pre-integrase_dom"/>
</dbReference>